<dbReference type="eggNOG" id="COG0654">
    <property type="taxonomic scope" value="Bacteria"/>
</dbReference>
<sequence length="388" mass="41007">MRNAVIVGGGIGGLTAALALRGHGWQVAVYERSRSLEPVGSGLAVAPNALRALDTIGVGAEVRRLSSFAGAGGLRRSSGGWLNRVSVERLTEHFGDPTVVLPRAALVEQLSSRIDPAELHLGVQVEAVDPETGIVTTDEGVVSADLVVAADGIGSRLRATVFPDHPRPVYSGGTTWRVIVPAPAKRPEPAEYWGRGSAVGVVPLADGRVYLYAMARCAPGERAPDDERAELLRRFGSWAAPIPELFASADPARVLRNDVYFMETPLPALHGGRVAILGDAAHAMTPNLGQGACMAIEDAVTLAHEVTKGDGLAGYTRSRSARTSMMVAESAKVGRIAMLDNPFAVAARDTGMWLAGRLGTGPALRKAAQYYDWWPPREPSVTADESRA</sequence>
<feature type="domain" description="FAD-binding" evidence="3">
    <location>
        <begin position="4"/>
        <end position="321"/>
    </location>
</feature>
<dbReference type="Pfam" id="PF01494">
    <property type="entry name" value="FAD_binding_3"/>
    <property type="match status" value="1"/>
</dbReference>
<dbReference type="Gene3D" id="3.50.50.60">
    <property type="entry name" value="FAD/NAD(P)-binding domain"/>
    <property type="match status" value="1"/>
</dbReference>
<dbReference type="HOGENOM" id="CLU_009665_19_5_11"/>
<proteinExistence type="predicted"/>
<dbReference type="InterPro" id="IPR036188">
    <property type="entry name" value="FAD/NAD-bd_sf"/>
</dbReference>
<evidence type="ECO:0000313" key="5">
    <source>
        <dbReference type="Proteomes" id="UP000000844"/>
    </source>
</evidence>
<keyword evidence="2 4" id="KW-0503">Monooxygenase</keyword>
<protein>
    <submittedName>
        <fullName evidence="4">Monooxygenase FAD-binding protein</fullName>
    </submittedName>
</protein>
<dbReference type="KEGG" id="sna:Snas_2527"/>
<dbReference type="GO" id="GO:0071949">
    <property type="term" value="F:FAD binding"/>
    <property type="evidence" value="ECO:0007669"/>
    <property type="project" value="InterPro"/>
</dbReference>
<dbReference type="EMBL" id="CP001778">
    <property type="protein sequence ID" value="ADD42208.1"/>
    <property type="molecule type" value="Genomic_DNA"/>
</dbReference>
<dbReference type="GO" id="GO:0004497">
    <property type="term" value="F:monooxygenase activity"/>
    <property type="evidence" value="ECO:0007669"/>
    <property type="project" value="UniProtKB-KW"/>
</dbReference>
<accession>D3Q633</accession>
<keyword evidence="5" id="KW-1185">Reference proteome</keyword>
<evidence type="ECO:0000256" key="1">
    <source>
        <dbReference type="ARBA" id="ARBA00023002"/>
    </source>
</evidence>
<gene>
    <name evidence="4" type="ordered locus">Snas_2527</name>
</gene>
<dbReference type="InterPro" id="IPR002938">
    <property type="entry name" value="FAD-bd"/>
</dbReference>
<dbReference type="PANTHER" id="PTHR13789:SF309">
    <property type="entry name" value="PUTATIVE (AFU_ORTHOLOGUE AFUA_6G14510)-RELATED"/>
    <property type="match status" value="1"/>
</dbReference>
<dbReference type="AlphaFoldDB" id="D3Q633"/>
<keyword evidence="1" id="KW-0560">Oxidoreductase</keyword>
<evidence type="ECO:0000259" key="3">
    <source>
        <dbReference type="Pfam" id="PF01494"/>
    </source>
</evidence>
<dbReference type="Proteomes" id="UP000000844">
    <property type="component" value="Chromosome"/>
</dbReference>
<name>D3Q633_STANL</name>
<dbReference type="PANTHER" id="PTHR13789">
    <property type="entry name" value="MONOOXYGENASE"/>
    <property type="match status" value="1"/>
</dbReference>
<dbReference type="STRING" id="446470.Snas_2527"/>
<dbReference type="SUPFAM" id="SSF51905">
    <property type="entry name" value="FAD/NAD(P)-binding domain"/>
    <property type="match status" value="1"/>
</dbReference>
<dbReference type="OrthoDB" id="9782160at2"/>
<dbReference type="InterPro" id="IPR050493">
    <property type="entry name" value="FAD-dep_Monooxygenase_BioMet"/>
</dbReference>
<dbReference type="RefSeq" id="WP_013017779.1">
    <property type="nucleotide sequence ID" value="NC_013947.1"/>
</dbReference>
<evidence type="ECO:0000256" key="2">
    <source>
        <dbReference type="ARBA" id="ARBA00023033"/>
    </source>
</evidence>
<reference evidence="4 5" key="1">
    <citation type="journal article" date="2009" name="Stand. Genomic Sci.">
        <title>Complete genome sequence of Stackebrandtia nassauensis type strain (LLR-40K-21).</title>
        <authorList>
            <person name="Munk C."/>
            <person name="Lapidus A."/>
            <person name="Copeland A."/>
            <person name="Jando M."/>
            <person name="Mayilraj S."/>
            <person name="Glavina Del Rio T."/>
            <person name="Nolan M."/>
            <person name="Chen F."/>
            <person name="Lucas S."/>
            <person name="Tice H."/>
            <person name="Cheng J.F."/>
            <person name="Han C."/>
            <person name="Detter J.C."/>
            <person name="Bruce D."/>
            <person name="Goodwin L."/>
            <person name="Chain P."/>
            <person name="Pitluck S."/>
            <person name="Goker M."/>
            <person name="Ovchinikova G."/>
            <person name="Pati A."/>
            <person name="Ivanova N."/>
            <person name="Mavromatis K."/>
            <person name="Chen A."/>
            <person name="Palaniappan K."/>
            <person name="Land M."/>
            <person name="Hauser L."/>
            <person name="Chang Y.J."/>
            <person name="Jeffries C.D."/>
            <person name="Bristow J."/>
            <person name="Eisen J.A."/>
            <person name="Markowitz V."/>
            <person name="Hugenholtz P."/>
            <person name="Kyrpides N.C."/>
            <person name="Klenk H.P."/>
        </authorList>
    </citation>
    <scope>NUCLEOTIDE SEQUENCE [LARGE SCALE GENOMIC DNA]</scope>
    <source>
        <strain evidence="5">DSM 44728 / CIP 108903 / NRRL B-16338 / NBRC 102104 / LLR-40K-21</strain>
    </source>
</reference>
<organism evidence="4 5">
    <name type="scientific">Stackebrandtia nassauensis (strain DSM 44728 / CIP 108903 / NRRL B-16338 / NBRC 102104 / LLR-40K-21)</name>
    <dbReference type="NCBI Taxonomy" id="446470"/>
    <lineage>
        <taxon>Bacteria</taxon>
        <taxon>Bacillati</taxon>
        <taxon>Actinomycetota</taxon>
        <taxon>Actinomycetes</taxon>
        <taxon>Glycomycetales</taxon>
        <taxon>Glycomycetaceae</taxon>
        <taxon>Stackebrandtia</taxon>
    </lineage>
</organism>
<evidence type="ECO:0000313" key="4">
    <source>
        <dbReference type="EMBL" id="ADD42208.1"/>
    </source>
</evidence>
<dbReference type="PRINTS" id="PR00420">
    <property type="entry name" value="RNGMNOXGNASE"/>
</dbReference>